<dbReference type="GeneID" id="29829918"/>
<evidence type="ECO:0000256" key="4">
    <source>
        <dbReference type="ARBA" id="ARBA00023136"/>
    </source>
</evidence>
<evidence type="ECO:0000256" key="3">
    <source>
        <dbReference type="ARBA" id="ARBA00022989"/>
    </source>
</evidence>
<name>A0A1D8S6W2_9EURY</name>
<keyword evidence="6" id="KW-1003">Cell membrane</keyword>
<comment type="similarity">
    <text evidence="6">Belongs to the binding-protein-dependent transport system permease family. CysTW subfamily.</text>
</comment>
<keyword evidence="4 5" id="KW-0472">Membrane</keyword>
<dbReference type="Gene3D" id="1.10.3720.10">
    <property type="entry name" value="MetI-like"/>
    <property type="match status" value="1"/>
</dbReference>
<dbReference type="InterPro" id="IPR000515">
    <property type="entry name" value="MetI-like"/>
</dbReference>
<proteinExistence type="inferred from homology"/>
<dbReference type="PANTHER" id="PTHR42727:SF1">
    <property type="entry name" value="PHOSPHATE TRANSPORT SYSTEM PERMEASE"/>
    <property type="match status" value="1"/>
</dbReference>
<keyword evidence="5" id="KW-0813">Transport</keyword>
<dbReference type="STRING" id="1873524.HSR6_1998"/>
<evidence type="ECO:0000256" key="2">
    <source>
        <dbReference type="ARBA" id="ARBA00022692"/>
    </source>
</evidence>
<dbReference type="InterPro" id="IPR035906">
    <property type="entry name" value="MetI-like_sf"/>
</dbReference>
<dbReference type="GO" id="GO:0005886">
    <property type="term" value="C:plasma membrane"/>
    <property type="evidence" value="ECO:0007669"/>
    <property type="project" value="UniProtKB-SubCell"/>
</dbReference>
<evidence type="ECO:0000313" key="9">
    <source>
        <dbReference type="Proteomes" id="UP000185608"/>
    </source>
</evidence>
<dbReference type="InterPro" id="IPR011864">
    <property type="entry name" value="Phosphate_PstC"/>
</dbReference>
<keyword evidence="6" id="KW-0592">Phosphate transport</keyword>
<dbReference type="GO" id="GO:0005315">
    <property type="term" value="F:phosphate transmembrane transporter activity"/>
    <property type="evidence" value="ECO:0007669"/>
    <property type="project" value="InterPro"/>
</dbReference>
<comment type="function">
    <text evidence="6">Part of the binding-protein-dependent transport system for phosphate; probably responsible for the translocation of the substrate across the membrane.</text>
</comment>
<dbReference type="CDD" id="cd06261">
    <property type="entry name" value="TM_PBP2"/>
    <property type="match status" value="1"/>
</dbReference>
<evidence type="ECO:0000256" key="5">
    <source>
        <dbReference type="RuleBase" id="RU363032"/>
    </source>
</evidence>
<sequence>MTEYSEDPDLAGSRGFQSLREGFYKAVFFTFAAATVLTTIAIILTLLIDAVGFFAEYSVVAFLTGMDWSPSLRPVSFGVLPLVFGTLVVTAIAALIAIPVGTLTAVYLSEYAAPRTRAILKPLLEILAGVPTVIYGFFALVYVTPVIEFVFPGVSTFNVLSASLLVGIMTIPMVSSISEDAMSAVPDSLRRAGYGMGATKYEVTTDIIVPAATSGIVSSYILAISRAIGETMIVTVAMGMQPALPTVQYADVLGLGIPFVHPGEVFLGSGQTMTAAMVQIANSDLSGGTLAYNSLFAIGLTLFVITLLMNVVSNIISERYREEY</sequence>
<dbReference type="Pfam" id="PF00528">
    <property type="entry name" value="BPD_transp_1"/>
    <property type="match status" value="1"/>
</dbReference>
<organism evidence="8 9">
    <name type="scientific">Halodesulfurarchaeum formicicum</name>
    <dbReference type="NCBI Taxonomy" id="1873524"/>
    <lineage>
        <taxon>Archaea</taxon>
        <taxon>Methanobacteriati</taxon>
        <taxon>Methanobacteriota</taxon>
        <taxon>Stenosarchaea group</taxon>
        <taxon>Halobacteria</taxon>
        <taxon>Halobacteriales</taxon>
        <taxon>Halobacteriaceae</taxon>
        <taxon>Halodesulfurarchaeum</taxon>
    </lineage>
</organism>
<evidence type="ECO:0000256" key="6">
    <source>
        <dbReference type="RuleBase" id="RU363054"/>
    </source>
</evidence>
<reference evidence="8 9" key="1">
    <citation type="submission" date="2016-06" db="EMBL/GenBank/DDBJ databases">
        <title>Discovery of anaerobic lithoheterotrophic haloarchaeon capable of sulfur respiration by hydrogen and formate.</title>
        <authorList>
            <person name="Sorokin D.Y."/>
            <person name="Kublanov I.V."/>
            <person name="Roman P."/>
            <person name="Sinninghe Damste J.S."/>
            <person name="Golyshin P.N."/>
            <person name="Rojo D."/>
            <person name="Ciordia S."/>
            <person name="Mena Md.C."/>
            <person name="Ferrer M."/>
            <person name="Smedile F."/>
            <person name="Messina E."/>
            <person name="La Cono V."/>
            <person name="Yakimov M.M."/>
        </authorList>
    </citation>
    <scope>NUCLEOTIDE SEQUENCE [LARGE SCALE GENOMIC DNA]</scope>
    <source>
        <strain evidence="8 9">HTSR1</strain>
    </source>
</reference>
<accession>A0A1D8S6W2</accession>
<dbReference type="PROSITE" id="PS50928">
    <property type="entry name" value="ABC_TM1"/>
    <property type="match status" value="1"/>
</dbReference>
<comment type="subcellular location">
    <subcellularLocation>
        <location evidence="5">Cell membrane</location>
        <topology evidence="5">Multi-pass membrane protein</topology>
    </subcellularLocation>
    <subcellularLocation>
        <location evidence="1">Membrane</location>
        <topology evidence="1">Multi-pass membrane protein</topology>
    </subcellularLocation>
</comment>
<dbReference type="EMBL" id="CP016070">
    <property type="protein sequence ID" value="AOW81093.1"/>
    <property type="molecule type" value="Genomic_DNA"/>
</dbReference>
<feature type="transmembrane region" description="Helical" evidence="5">
    <location>
        <begin position="26"/>
        <end position="55"/>
    </location>
</feature>
<comment type="caution">
    <text evidence="6">Lacks conserved residue(s) required for the propagation of feature annotation.</text>
</comment>
<feature type="transmembrane region" description="Helical" evidence="5">
    <location>
        <begin position="120"/>
        <end position="143"/>
    </location>
</feature>
<keyword evidence="2 5" id="KW-0812">Transmembrane</keyword>
<feature type="domain" description="ABC transmembrane type-1" evidence="7">
    <location>
        <begin position="83"/>
        <end position="313"/>
    </location>
</feature>
<dbReference type="PATRIC" id="fig|1855411.3.peg.1937"/>
<feature type="transmembrane region" description="Helical" evidence="5">
    <location>
        <begin position="149"/>
        <end position="174"/>
    </location>
</feature>
<protein>
    <recommendedName>
        <fullName evidence="6">Phosphate transport system permease protein</fullName>
    </recommendedName>
</protein>
<dbReference type="KEGG" id="halh:HTSR_1929"/>
<evidence type="ECO:0000256" key="1">
    <source>
        <dbReference type="ARBA" id="ARBA00004141"/>
    </source>
</evidence>
<dbReference type="PANTHER" id="PTHR42727">
    <property type="entry name" value="PHOSPHATE TRANSPORT SYSTEM PERMEASE PROTEIN"/>
    <property type="match status" value="1"/>
</dbReference>
<dbReference type="SUPFAM" id="SSF161098">
    <property type="entry name" value="MetI-like"/>
    <property type="match status" value="1"/>
</dbReference>
<dbReference type="NCBIfam" id="TIGR02138">
    <property type="entry name" value="phosphate_pstC"/>
    <property type="match status" value="1"/>
</dbReference>
<dbReference type="Proteomes" id="UP000185608">
    <property type="component" value="Chromosome"/>
</dbReference>
<gene>
    <name evidence="8" type="primary">pstC</name>
    <name evidence="8" type="ORF">HTSR_1929</name>
</gene>
<feature type="transmembrane region" description="Helical" evidence="5">
    <location>
        <begin position="75"/>
        <end position="108"/>
    </location>
</feature>
<evidence type="ECO:0000259" key="7">
    <source>
        <dbReference type="PROSITE" id="PS50928"/>
    </source>
</evidence>
<feature type="transmembrane region" description="Helical" evidence="5">
    <location>
        <begin position="295"/>
        <end position="316"/>
    </location>
</feature>
<evidence type="ECO:0000313" key="8">
    <source>
        <dbReference type="EMBL" id="AOW81093.1"/>
    </source>
</evidence>
<dbReference type="RefSeq" id="WP_070365741.1">
    <property type="nucleotide sequence ID" value="NZ_CP016070.1"/>
</dbReference>
<keyword evidence="3 5" id="KW-1133">Transmembrane helix</keyword>
<dbReference type="GO" id="GO:0006817">
    <property type="term" value="P:phosphate ion transport"/>
    <property type="evidence" value="ECO:0007669"/>
    <property type="project" value="UniProtKB-KW"/>
</dbReference>
<dbReference type="AlphaFoldDB" id="A0A1D8S6W2"/>